<proteinExistence type="predicted"/>
<dbReference type="GO" id="GO:0005737">
    <property type="term" value="C:cytoplasm"/>
    <property type="evidence" value="ECO:0007669"/>
    <property type="project" value="TreeGrafter"/>
</dbReference>
<dbReference type="Pfam" id="PF01344">
    <property type="entry name" value="Kelch_1"/>
    <property type="match status" value="1"/>
</dbReference>
<sequence length="1173" mass="130028">MLESWNRLGDAPFARVNHQAIFLNGSLYVFGGFNSQLRHITYNSYQLDVFRWDIQSNEWEELKYPLRLKAWSCSTKTWLPDPLSSPDGSINPTLRFGHTVVAWRGKGWLFGGRTQQRVCSNQLYMFEPGYCCPSTSGSGAGRTVDIIHPCWAEIAGTLGTPPTARDGHAATVLENAMFIFGGFEDVLERYDNMVYRLDFISWSWMRIQTHRNYSERLNPGAASAQLFSSEDEDHESPVEINQRIDSYDNPDLESQSDSPLPRDFACLMSHQGRIFLFGGRSECSGRSGCDVYDSALWELVPLESQAGKICVDENSCSVLQKPCCNCSPLVFHALATHGNLRRMAWEEETGNWCSPESWATCPPRPCCLWKLLRSGEFEEFGDCVVPMGHSVNGNSAPGKSQSRWRSGNAVWVKRHPGHGLQLPDYLLPRLYNIASAHRNSHSPVDMAALSSPHGRRSLSHWCYGGYLYIAFGTARCQAGEQWQLHYSDVWRFSLAVNTWSPVFTEHMMDDTLSPSARRRAVACLYLQCPRVSDLGRDSVSDFARPRVFLFGGTQPRVLNGAVCAGFVRSPLMAPARPYTLFTPGMTHAPSLGEAITQNRLLGLGDGDSVSHLNFPAASSASLRSVYTTLCSPVAILLVNSPRAFYDEQCTPFYLVVIVPPNLPYSLFSCQSAANGRCLHSAALSNLCVVSFSEVAALFRTPESSSMLEFTGYGSLDKLLYPNEVDSEEDETHMYTALRLAWTAVLTCNVSVDYSCSSTEANITTPSATGPRLQMLIVQQQTFSSPSGATSDKILNSETWSEPDCVPLILEQHSYTLNNFNGQVYHQENRDHLMQPFMRFSLLPLIRTALITMVDLLLESTKRLLTCFRQGNLRSFVLGPLVFKGTASCPYCVTSAARPIHVWIDSSQLTGLAPVTENADESTSPNETDSPSSSHHRLHYRHQTIASLLIQFLPHLRSSLESDGHSNDAQPDQSQSSANTTHSSQLLTGDSRPSSSSLSTHASGFQPHVNFSPELVSYFFSNDSVQESLANRLPSAQPFISSAGDVLAVNAAAADQDGPSSNSDEDDAEEHLLEGYGENDAVSSRSDDSPTFEPFSLAPMGTLVRGKEELMELADCYMMNLDTTLYDLCLRRLRSLNPGMMVLLTMPTRILYDLKRLYHPVGNPDHPCRKANSG</sequence>
<dbReference type="Gene3D" id="2.120.10.80">
    <property type="entry name" value="Kelch-type beta propeller"/>
    <property type="match status" value="2"/>
</dbReference>
<gene>
    <name evidence="3" type="ORF">CDAUBV1_LOCUS7820</name>
</gene>
<dbReference type="PANTHER" id="PTHR46461">
    <property type="entry name" value="KELCH DOMAIN-CONTAINING PROTEIN 3"/>
    <property type="match status" value="1"/>
</dbReference>
<dbReference type="Proteomes" id="UP001497525">
    <property type="component" value="Unassembled WGS sequence"/>
</dbReference>
<accession>A0AAV2TEK0</accession>
<evidence type="ECO:0000313" key="3">
    <source>
        <dbReference type="EMBL" id="CAL5134441.1"/>
    </source>
</evidence>
<evidence type="ECO:0000256" key="1">
    <source>
        <dbReference type="ARBA" id="ARBA00022441"/>
    </source>
</evidence>
<dbReference type="InterPro" id="IPR052637">
    <property type="entry name" value="KLHDC3-like"/>
</dbReference>
<dbReference type="AlphaFoldDB" id="A0AAV2TEK0"/>
<evidence type="ECO:0000313" key="4">
    <source>
        <dbReference type="Proteomes" id="UP001497525"/>
    </source>
</evidence>
<dbReference type="GO" id="GO:0003682">
    <property type="term" value="F:chromatin binding"/>
    <property type="evidence" value="ECO:0007669"/>
    <property type="project" value="InterPro"/>
</dbReference>
<organism evidence="3 4">
    <name type="scientific">Calicophoron daubneyi</name>
    <name type="common">Rumen fluke</name>
    <name type="synonym">Paramphistomum daubneyi</name>
    <dbReference type="NCBI Taxonomy" id="300641"/>
    <lineage>
        <taxon>Eukaryota</taxon>
        <taxon>Metazoa</taxon>
        <taxon>Spiralia</taxon>
        <taxon>Lophotrochozoa</taxon>
        <taxon>Platyhelminthes</taxon>
        <taxon>Trematoda</taxon>
        <taxon>Digenea</taxon>
        <taxon>Plagiorchiida</taxon>
        <taxon>Pronocephalata</taxon>
        <taxon>Paramphistomoidea</taxon>
        <taxon>Paramphistomidae</taxon>
        <taxon>Calicophoron</taxon>
    </lineage>
</organism>
<name>A0AAV2TEK0_CALDB</name>
<evidence type="ECO:0000256" key="2">
    <source>
        <dbReference type="SAM" id="MobiDB-lite"/>
    </source>
</evidence>
<feature type="compositionally biased region" description="Polar residues" evidence="2">
    <location>
        <begin position="920"/>
        <end position="932"/>
    </location>
</feature>
<feature type="region of interest" description="Disordered" evidence="2">
    <location>
        <begin position="915"/>
        <end position="936"/>
    </location>
</feature>
<dbReference type="Pfam" id="PF24681">
    <property type="entry name" value="Kelch_KLHDC2_KLHL20_DRC7"/>
    <property type="match status" value="1"/>
</dbReference>
<dbReference type="EMBL" id="CAXLJL010000201">
    <property type="protein sequence ID" value="CAL5134441.1"/>
    <property type="molecule type" value="Genomic_DNA"/>
</dbReference>
<comment type="caution">
    <text evidence="3">The sequence shown here is derived from an EMBL/GenBank/DDBJ whole genome shotgun (WGS) entry which is preliminary data.</text>
</comment>
<feature type="region of interest" description="Disordered" evidence="2">
    <location>
        <begin position="959"/>
        <end position="1001"/>
    </location>
</feature>
<protein>
    <submittedName>
        <fullName evidence="3">Uncharacterized protein</fullName>
    </submittedName>
</protein>
<dbReference type="InterPro" id="IPR006652">
    <property type="entry name" value="Kelch_1"/>
</dbReference>
<dbReference type="PANTHER" id="PTHR46461:SF1">
    <property type="entry name" value="KELCH DOMAIN-CONTAINING PROTEIN 3"/>
    <property type="match status" value="1"/>
</dbReference>
<reference evidence="3" key="1">
    <citation type="submission" date="2024-06" db="EMBL/GenBank/DDBJ databases">
        <authorList>
            <person name="Liu X."/>
            <person name="Lenzi L."/>
            <person name="Haldenby T S."/>
            <person name="Uol C."/>
        </authorList>
    </citation>
    <scope>NUCLEOTIDE SEQUENCE</scope>
</reference>
<dbReference type="SUPFAM" id="SSF117281">
    <property type="entry name" value="Kelch motif"/>
    <property type="match status" value="2"/>
</dbReference>
<feature type="compositionally biased region" description="Polar residues" evidence="2">
    <location>
        <begin position="966"/>
        <end position="1001"/>
    </location>
</feature>
<keyword evidence="1" id="KW-0880">Kelch repeat</keyword>
<feature type="region of interest" description="Disordered" evidence="2">
    <location>
        <begin position="224"/>
        <end position="258"/>
    </location>
</feature>
<dbReference type="InterPro" id="IPR015915">
    <property type="entry name" value="Kelch-typ_b-propeller"/>
</dbReference>